<dbReference type="EMBL" id="PFGP01000030">
    <property type="protein sequence ID" value="PIW66757.1"/>
    <property type="molecule type" value="Genomic_DNA"/>
</dbReference>
<accession>A0A2J0LSE1</accession>
<comment type="similarity">
    <text evidence="3 12">Belongs to the methylenetetrahydrofolate reductase family.</text>
</comment>
<evidence type="ECO:0000256" key="9">
    <source>
        <dbReference type="ARBA" id="ARBA00023167"/>
    </source>
</evidence>
<dbReference type="GO" id="GO:0009086">
    <property type="term" value="P:methionine biosynthetic process"/>
    <property type="evidence" value="ECO:0007669"/>
    <property type="project" value="UniProtKB-KW"/>
</dbReference>
<evidence type="ECO:0000256" key="12">
    <source>
        <dbReference type="RuleBase" id="RU003862"/>
    </source>
</evidence>
<dbReference type="InterPro" id="IPR029041">
    <property type="entry name" value="FAD-linked_oxidoreductase-like"/>
</dbReference>
<proteinExistence type="inferred from homology"/>
<dbReference type="InterPro" id="IPR003171">
    <property type="entry name" value="Mehydrof_redctse-like"/>
</dbReference>
<dbReference type="CDD" id="cd00537">
    <property type="entry name" value="MTHFR"/>
    <property type="match status" value="1"/>
</dbReference>
<evidence type="ECO:0000256" key="8">
    <source>
        <dbReference type="ARBA" id="ARBA00023027"/>
    </source>
</evidence>
<reference evidence="13 14" key="1">
    <citation type="submission" date="2017-09" db="EMBL/GenBank/DDBJ databases">
        <title>Depth-based differentiation of microbial function through sediment-hosted aquifers and enrichment of novel symbionts in the deep terrestrial subsurface.</title>
        <authorList>
            <person name="Probst A.J."/>
            <person name="Ladd B."/>
            <person name="Jarett J.K."/>
            <person name="Geller-Mcgrath D.E."/>
            <person name="Sieber C.M."/>
            <person name="Emerson J.B."/>
            <person name="Anantharaman K."/>
            <person name="Thomas B.C."/>
            <person name="Malmstrom R."/>
            <person name="Stieglmeier M."/>
            <person name="Klingl A."/>
            <person name="Woyke T."/>
            <person name="Ryan C.M."/>
            <person name="Banfield J.F."/>
        </authorList>
    </citation>
    <scope>NUCLEOTIDE SEQUENCE [LARGE SCALE GENOMIC DNA]</scope>
    <source>
        <strain evidence="13">CG12_big_fil_rev_8_21_14_0_65_43_15</strain>
    </source>
</reference>
<comment type="cofactor">
    <cofactor evidence="1 12">
        <name>FAD</name>
        <dbReference type="ChEBI" id="CHEBI:57692"/>
    </cofactor>
</comment>
<dbReference type="GO" id="GO:0106312">
    <property type="term" value="F:methylenetetrahydrofolate reductase (NADH) activity"/>
    <property type="evidence" value="ECO:0007669"/>
    <property type="project" value="UniProtKB-EC"/>
</dbReference>
<evidence type="ECO:0000256" key="1">
    <source>
        <dbReference type="ARBA" id="ARBA00001974"/>
    </source>
</evidence>
<evidence type="ECO:0000256" key="2">
    <source>
        <dbReference type="ARBA" id="ARBA00004777"/>
    </source>
</evidence>
<dbReference type="PANTHER" id="PTHR45754:SF3">
    <property type="entry name" value="METHYLENETETRAHYDROFOLATE REDUCTASE (NADPH)"/>
    <property type="match status" value="1"/>
</dbReference>
<evidence type="ECO:0000313" key="14">
    <source>
        <dbReference type="Proteomes" id="UP000231267"/>
    </source>
</evidence>
<evidence type="ECO:0000256" key="4">
    <source>
        <dbReference type="ARBA" id="ARBA00022605"/>
    </source>
</evidence>
<evidence type="ECO:0000256" key="5">
    <source>
        <dbReference type="ARBA" id="ARBA00022630"/>
    </source>
</evidence>
<comment type="pathway">
    <text evidence="2 12">One-carbon metabolism; tetrahydrofolate interconversion.</text>
</comment>
<dbReference type="InterPro" id="IPR004620">
    <property type="entry name" value="MTHF_reductase_bac"/>
</dbReference>
<dbReference type="GO" id="GO:0035999">
    <property type="term" value="P:tetrahydrofolate interconversion"/>
    <property type="evidence" value="ECO:0007669"/>
    <property type="project" value="UniProtKB-UniPathway"/>
</dbReference>
<evidence type="ECO:0000256" key="11">
    <source>
        <dbReference type="ARBA" id="ARBA00048628"/>
    </source>
</evidence>
<evidence type="ECO:0000313" key="13">
    <source>
        <dbReference type="EMBL" id="PIW66757.1"/>
    </source>
</evidence>
<dbReference type="Gene3D" id="3.20.20.220">
    <property type="match status" value="1"/>
</dbReference>
<keyword evidence="6 12" id="KW-0274">FAD</keyword>
<dbReference type="AlphaFoldDB" id="A0A2J0LSE1"/>
<evidence type="ECO:0000256" key="10">
    <source>
        <dbReference type="ARBA" id="ARBA00034478"/>
    </source>
</evidence>
<dbReference type="GO" id="GO:0071949">
    <property type="term" value="F:FAD binding"/>
    <property type="evidence" value="ECO:0007669"/>
    <property type="project" value="TreeGrafter"/>
</dbReference>
<sequence length="291" mass="32685">MIKKITDIFKEKPRTYSFEFFSPKTDAGIARLYDTVGELVKLGPDFLSVTYGAGGSTRETTTKIVDQLQKRFDVSVLHHLTCIGHTKDELTGIISNIKQAGVKNILALRGDPPVGVKEWKKIPGGFEYSYQLVDMIRSLHKDYFSIGAAGFPECHMNCSSYELDTKYLKLKIDSGADFALTQLFFDNNDYFKYIDRLKKAGIKNRVIPGILPIVNYEKLVNFCSTCGASIPDKVRAIFEPIKDNEKATHKTGVEFAVKQCQGLLDSGAPGLHFYTLNRIDPVREIIKNIKL</sequence>
<evidence type="ECO:0000256" key="6">
    <source>
        <dbReference type="ARBA" id="ARBA00022827"/>
    </source>
</evidence>
<dbReference type="GO" id="GO:0005829">
    <property type="term" value="C:cytosol"/>
    <property type="evidence" value="ECO:0007669"/>
    <property type="project" value="InterPro"/>
</dbReference>
<keyword evidence="7 12" id="KW-0560">Oxidoreductase</keyword>
<name>A0A2J0LSE1_9BACT</name>
<comment type="catalytic activity">
    <reaction evidence="11">
        <text>(6S)-5-methyl-5,6,7,8-tetrahydrofolate + NAD(+) = (6R)-5,10-methylene-5,6,7,8-tetrahydrofolate + NADH + H(+)</text>
        <dbReference type="Rhea" id="RHEA:19821"/>
        <dbReference type="ChEBI" id="CHEBI:15378"/>
        <dbReference type="ChEBI" id="CHEBI:15636"/>
        <dbReference type="ChEBI" id="CHEBI:18608"/>
        <dbReference type="ChEBI" id="CHEBI:57540"/>
        <dbReference type="ChEBI" id="CHEBI:57945"/>
        <dbReference type="EC" id="1.5.1.54"/>
    </reaction>
    <physiologicalReaction direction="right-to-left" evidence="11">
        <dbReference type="Rhea" id="RHEA:19823"/>
    </physiologicalReaction>
</comment>
<evidence type="ECO:0000256" key="3">
    <source>
        <dbReference type="ARBA" id="ARBA00006743"/>
    </source>
</evidence>
<dbReference type="PANTHER" id="PTHR45754">
    <property type="entry name" value="METHYLENETETRAHYDROFOLATE REDUCTASE"/>
    <property type="match status" value="1"/>
</dbReference>
<evidence type="ECO:0000256" key="7">
    <source>
        <dbReference type="ARBA" id="ARBA00023002"/>
    </source>
</evidence>
<gene>
    <name evidence="13" type="primary">metF</name>
    <name evidence="13" type="ORF">COW11_01530</name>
</gene>
<dbReference type="NCBIfam" id="TIGR00676">
    <property type="entry name" value="fadh2"/>
    <property type="match status" value="1"/>
</dbReference>
<comment type="caution">
    <text evidence="13">The sequence shown here is derived from an EMBL/GenBank/DDBJ whole genome shotgun (WGS) entry which is preliminary data.</text>
</comment>
<keyword evidence="5 12" id="KW-0285">Flavoprotein</keyword>
<dbReference type="SUPFAM" id="SSF51730">
    <property type="entry name" value="FAD-linked oxidoreductase"/>
    <property type="match status" value="1"/>
</dbReference>
<keyword evidence="4" id="KW-0028">Amino-acid biosynthesis</keyword>
<keyword evidence="8" id="KW-0520">NAD</keyword>
<protein>
    <recommendedName>
        <fullName evidence="12">Methylenetetrahydrofolate reductase</fullName>
        <ecNumber evidence="12">1.5.1.54</ecNumber>
    </recommendedName>
</protein>
<dbReference type="Proteomes" id="UP000231267">
    <property type="component" value="Unassembled WGS sequence"/>
</dbReference>
<dbReference type="Pfam" id="PF02219">
    <property type="entry name" value="MTHFR"/>
    <property type="match status" value="1"/>
</dbReference>
<organism evidence="13 14">
    <name type="scientific">Candidatus Taenaricola geysiri</name>
    <dbReference type="NCBI Taxonomy" id="1974752"/>
    <lineage>
        <taxon>Bacteria</taxon>
        <taxon>Pseudomonadati</taxon>
        <taxon>Candidatus Omnitrophota</taxon>
        <taxon>Candidatus Taenaricola</taxon>
    </lineage>
</organism>
<comment type="pathway">
    <text evidence="10">Amino-acid biosynthesis; L-methionine biosynthesis via de novo pathway.</text>
</comment>
<dbReference type="EC" id="1.5.1.54" evidence="12"/>
<keyword evidence="9" id="KW-0486">Methionine biosynthesis</keyword>
<dbReference type="UniPathway" id="UPA00193"/>